<feature type="compositionally biased region" description="Gly residues" evidence="1">
    <location>
        <begin position="127"/>
        <end position="137"/>
    </location>
</feature>
<sequence length="218" mass="23483">MSSPVFSSIKRRMTRNRKHSPASSITSLSSVDTTIMQISPPITRPITPPFFGDDVDLSLNGNLSRFSPPRPAPSPPKSGVQTPTHTPPLNPPRSPDLFSHSLASRASPPRPSSGGYAKARRRPSDGIGPGVEGGGEGEGVRWRAQMVDVAMSYATLASANPRDFVATTTAQAHHNVVLRRLSDPSTTELEALAILRGYIDQVHMSNRAHRRTLSADFS</sequence>
<evidence type="ECO:0000313" key="2">
    <source>
        <dbReference type="EMBL" id="GMK58886.1"/>
    </source>
</evidence>
<evidence type="ECO:0000256" key="1">
    <source>
        <dbReference type="SAM" id="MobiDB-lite"/>
    </source>
</evidence>
<accession>A0AAD3TXV5</accession>
<dbReference type="EMBL" id="BTCM01000006">
    <property type="protein sequence ID" value="GMK58886.1"/>
    <property type="molecule type" value="Genomic_DNA"/>
</dbReference>
<keyword evidence="3" id="KW-1185">Reference proteome</keyword>
<proteinExistence type="predicted"/>
<organism evidence="2 3">
    <name type="scientific">Cutaneotrichosporon spelunceum</name>
    <dbReference type="NCBI Taxonomy" id="1672016"/>
    <lineage>
        <taxon>Eukaryota</taxon>
        <taxon>Fungi</taxon>
        <taxon>Dikarya</taxon>
        <taxon>Basidiomycota</taxon>
        <taxon>Agaricomycotina</taxon>
        <taxon>Tremellomycetes</taxon>
        <taxon>Trichosporonales</taxon>
        <taxon>Trichosporonaceae</taxon>
        <taxon>Cutaneotrichosporon</taxon>
    </lineage>
</organism>
<evidence type="ECO:0000313" key="3">
    <source>
        <dbReference type="Proteomes" id="UP001222932"/>
    </source>
</evidence>
<dbReference type="Proteomes" id="UP001222932">
    <property type="component" value="Unassembled WGS sequence"/>
</dbReference>
<feature type="compositionally biased region" description="Pro residues" evidence="1">
    <location>
        <begin position="85"/>
        <end position="94"/>
    </location>
</feature>
<gene>
    <name evidence="2" type="ORF">CspeluHIS016_0603280</name>
</gene>
<reference evidence="2" key="1">
    <citation type="journal article" date="2023" name="BMC Genomics">
        <title>Chromosome-level genome assemblies of Cutaneotrichosporon spp. (Trichosporonales, Basidiomycota) reveal imbalanced evolution between nucleotide sequences and chromosome synteny.</title>
        <authorList>
            <person name="Kobayashi Y."/>
            <person name="Kayamori A."/>
            <person name="Aoki K."/>
            <person name="Shiwa Y."/>
            <person name="Matsutani M."/>
            <person name="Fujita N."/>
            <person name="Sugita T."/>
            <person name="Iwasaki W."/>
            <person name="Tanaka N."/>
            <person name="Takashima M."/>
        </authorList>
    </citation>
    <scope>NUCLEOTIDE SEQUENCE</scope>
    <source>
        <strain evidence="2">HIS016</strain>
    </source>
</reference>
<reference evidence="2" key="2">
    <citation type="submission" date="2023-06" db="EMBL/GenBank/DDBJ databases">
        <authorList>
            <person name="Kobayashi Y."/>
            <person name="Kayamori A."/>
            <person name="Aoki K."/>
            <person name="Shiwa Y."/>
            <person name="Fujita N."/>
            <person name="Sugita T."/>
            <person name="Iwasaki W."/>
            <person name="Tanaka N."/>
            <person name="Takashima M."/>
        </authorList>
    </citation>
    <scope>NUCLEOTIDE SEQUENCE</scope>
    <source>
        <strain evidence="2">HIS016</strain>
    </source>
</reference>
<feature type="compositionally biased region" description="Basic residues" evidence="1">
    <location>
        <begin position="9"/>
        <end position="20"/>
    </location>
</feature>
<protein>
    <submittedName>
        <fullName evidence="2">Uncharacterized protein</fullName>
    </submittedName>
</protein>
<dbReference type="AlphaFoldDB" id="A0AAD3TXV5"/>
<name>A0AAD3TXV5_9TREE</name>
<feature type="region of interest" description="Disordered" evidence="1">
    <location>
        <begin position="1"/>
        <end position="138"/>
    </location>
</feature>
<comment type="caution">
    <text evidence="2">The sequence shown here is derived from an EMBL/GenBank/DDBJ whole genome shotgun (WGS) entry which is preliminary data.</text>
</comment>
<feature type="compositionally biased region" description="Polar residues" evidence="1">
    <location>
        <begin position="21"/>
        <end position="37"/>
    </location>
</feature>